<dbReference type="AlphaFoldDB" id="A0A9X3J3P2"/>
<organism evidence="1 2">
    <name type="scientific">Nannocystis pusilla</name>
    <dbReference type="NCBI Taxonomy" id="889268"/>
    <lineage>
        <taxon>Bacteria</taxon>
        <taxon>Pseudomonadati</taxon>
        <taxon>Myxococcota</taxon>
        <taxon>Polyangia</taxon>
        <taxon>Nannocystales</taxon>
        <taxon>Nannocystaceae</taxon>
        <taxon>Nannocystis</taxon>
    </lineage>
</organism>
<gene>
    <name evidence="1" type="ORF">OV079_47390</name>
</gene>
<protein>
    <submittedName>
        <fullName evidence="1">Uncharacterized protein</fullName>
    </submittedName>
</protein>
<proteinExistence type="predicted"/>
<evidence type="ECO:0000313" key="1">
    <source>
        <dbReference type="EMBL" id="MCY1013034.1"/>
    </source>
</evidence>
<dbReference type="Proteomes" id="UP001150924">
    <property type="component" value="Unassembled WGS sequence"/>
</dbReference>
<reference evidence="1" key="1">
    <citation type="submission" date="2022-11" db="EMBL/GenBank/DDBJ databases">
        <title>Minimal conservation of predation-associated metabolite biosynthetic gene clusters underscores biosynthetic potential of Myxococcota including descriptions for ten novel species: Archangium lansinium sp. nov., Myxococcus landrumus sp. nov., Nannocystis bai.</title>
        <authorList>
            <person name="Ahearne A."/>
            <person name="Stevens C."/>
            <person name="Phillips K."/>
        </authorList>
    </citation>
    <scope>NUCLEOTIDE SEQUENCE</scope>
    <source>
        <strain evidence="1">Na p29</strain>
    </source>
</reference>
<comment type="caution">
    <text evidence="1">The sequence shown here is derived from an EMBL/GenBank/DDBJ whole genome shotgun (WGS) entry which is preliminary data.</text>
</comment>
<dbReference type="EMBL" id="JAPNKE010000002">
    <property type="protein sequence ID" value="MCY1013034.1"/>
    <property type="molecule type" value="Genomic_DNA"/>
</dbReference>
<keyword evidence="2" id="KW-1185">Reference proteome</keyword>
<name>A0A9X3J3P2_9BACT</name>
<accession>A0A9X3J3P2</accession>
<dbReference type="RefSeq" id="WP_267776693.1">
    <property type="nucleotide sequence ID" value="NZ_JAPNKE010000002.1"/>
</dbReference>
<sequence length="381" mass="42562">MISLLSAWLAVAPDAASPYSRDDLDKLIRIADAEMQALAGRCGVEAEGATDSGVPVAPSVDHEAELAYMRMAEMRRLAAQHYPYAKLGKDGQQYHSDDIHQSVQLYERAYACNPGWEQRRYLNEAIDMVVTRRKEIREQEARPESAPDNLQLREDEKRLREKLAQLRPPVCPSNKPACPTLKQEESASEPPRGYRRRFMDLFVLRVELGALFTASLQQRLAVSPEPSSPNGFAFAIAPGVRLLAGAKQRHVFGLGFRYAIMTYKLIQYGEESRDRVVQMAARLEYGVRISLNWLSVHASFEPGIQAHPLLEFFGNGQIGGSGSVCTWNEALCLRVGGGKTVRVAGRETKHLERYFDFGTVTFGIDVFRLSDNILRATEGSS</sequence>
<evidence type="ECO:0000313" key="2">
    <source>
        <dbReference type="Proteomes" id="UP001150924"/>
    </source>
</evidence>